<dbReference type="EMBL" id="ML978068">
    <property type="protein sequence ID" value="KAF2017702.1"/>
    <property type="molecule type" value="Genomic_DNA"/>
</dbReference>
<proteinExistence type="predicted"/>
<feature type="compositionally biased region" description="Polar residues" evidence="1">
    <location>
        <begin position="1"/>
        <end position="11"/>
    </location>
</feature>
<feature type="compositionally biased region" description="Low complexity" evidence="1">
    <location>
        <begin position="44"/>
        <end position="53"/>
    </location>
</feature>
<dbReference type="AlphaFoldDB" id="A0A6A5XX14"/>
<protein>
    <recommendedName>
        <fullName evidence="4">DRBM domain-containing protein</fullName>
    </recommendedName>
</protein>
<feature type="region of interest" description="Disordered" evidence="1">
    <location>
        <begin position="269"/>
        <end position="302"/>
    </location>
</feature>
<gene>
    <name evidence="2" type="ORF">BU24DRAFT_460714</name>
</gene>
<feature type="compositionally biased region" description="Basic residues" evidence="1">
    <location>
        <begin position="150"/>
        <end position="161"/>
    </location>
</feature>
<feature type="region of interest" description="Disordered" evidence="1">
    <location>
        <begin position="150"/>
        <end position="181"/>
    </location>
</feature>
<feature type="compositionally biased region" description="Low complexity" evidence="1">
    <location>
        <begin position="292"/>
        <end position="302"/>
    </location>
</feature>
<dbReference type="SUPFAM" id="SSF54768">
    <property type="entry name" value="dsRNA-binding domain-like"/>
    <property type="match status" value="2"/>
</dbReference>
<evidence type="ECO:0000313" key="2">
    <source>
        <dbReference type="EMBL" id="KAF2017702.1"/>
    </source>
</evidence>
<evidence type="ECO:0000256" key="1">
    <source>
        <dbReference type="SAM" id="MobiDB-lite"/>
    </source>
</evidence>
<reference evidence="2" key="1">
    <citation type="journal article" date="2020" name="Stud. Mycol.">
        <title>101 Dothideomycetes genomes: a test case for predicting lifestyles and emergence of pathogens.</title>
        <authorList>
            <person name="Haridas S."/>
            <person name="Albert R."/>
            <person name="Binder M."/>
            <person name="Bloem J."/>
            <person name="Labutti K."/>
            <person name="Salamov A."/>
            <person name="Andreopoulos B."/>
            <person name="Baker S."/>
            <person name="Barry K."/>
            <person name="Bills G."/>
            <person name="Bluhm B."/>
            <person name="Cannon C."/>
            <person name="Castanera R."/>
            <person name="Culley D."/>
            <person name="Daum C."/>
            <person name="Ezra D."/>
            <person name="Gonzalez J."/>
            <person name="Henrissat B."/>
            <person name="Kuo A."/>
            <person name="Liang C."/>
            <person name="Lipzen A."/>
            <person name="Lutzoni F."/>
            <person name="Magnuson J."/>
            <person name="Mondo S."/>
            <person name="Nolan M."/>
            <person name="Ohm R."/>
            <person name="Pangilinan J."/>
            <person name="Park H.-J."/>
            <person name="Ramirez L."/>
            <person name="Alfaro M."/>
            <person name="Sun H."/>
            <person name="Tritt A."/>
            <person name="Yoshinaga Y."/>
            <person name="Zwiers L.-H."/>
            <person name="Turgeon B."/>
            <person name="Goodwin S."/>
            <person name="Spatafora J."/>
            <person name="Crous P."/>
            <person name="Grigoriev I."/>
        </authorList>
    </citation>
    <scope>NUCLEOTIDE SEQUENCE</scope>
    <source>
        <strain evidence="2">CBS 175.79</strain>
    </source>
</reference>
<sequence length="434" mass="46243">MVDVLSPSSAAQAPANIGPRASPNIFTVDEFLNGHDSIDPSPAPASSRSPLSPKGSKAGSPDSASPVPTPIGARSSRNTIQLHEKCQSLALPLPRFETIPSDGQTWKMRVVDFLDTVFEEETSYGSKAEAKEAVSGLVLAFITDLEARGKLTKPTKQKKTPGKGDAGSQSPPQKEVPGPNNIGLLLEYQHAQGAPQATYHDFSLGTRFSCVVAIDLITNPTSTTTTTQTFGSQTQLFPSKKSARQSAAGLAIQHIKTLGLWPSSLADDAAGGIRKKPRKSNPNPTSPPSPSDQPSTSSPASQVHLATQLALSLGLGAPEYRFDTSTPSAVEAALSGFHTVACFFNNGGEHAGPIGEVRHVFGRRKAKEECARGVVEYLSRVRDERTGDAGRAVKEVEAQREGERDDERDVMAQLRREMGFSDSEEEFEDAVEGV</sequence>
<organism evidence="2 3">
    <name type="scientific">Aaosphaeria arxii CBS 175.79</name>
    <dbReference type="NCBI Taxonomy" id="1450172"/>
    <lineage>
        <taxon>Eukaryota</taxon>
        <taxon>Fungi</taxon>
        <taxon>Dikarya</taxon>
        <taxon>Ascomycota</taxon>
        <taxon>Pezizomycotina</taxon>
        <taxon>Dothideomycetes</taxon>
        <taxon>Pleosporomycetidae</taxon>
        <taxon>Pleosporales</taxon>
        <taxon>Pleosporales incertae sedis</taxon>
        <taxon>Aaosphaeria</taxon>
    </lineage>
</organism>
<dbReference type="OrthoDB" id="5222339at2759"/>
<keyword evidence="3" id="KW-1185">Reference proteome</keyword>
<evidence type="ECO:0000313" key="3">
    <source>
        <dbReference type="Proteomes" id="UP000799778"/>
    </source>
</evidence>
<dbReference type="Proteomes" id="UP000799778">
    <property type="component" value="Unassembled WGS sequence"/>
</dbReference>
<dbReference type="RefSeq" id="XP_033386041.1">
    <property type="nucleotide sequence ID" value="XM_033531837.1"/>
</dbReference>
<name>A0A6A5XX14_9PLEO</name>
<feature type="region of interest" description="Disordered" evidence="1">
    <location>
        <begin position="1"/>
        <end position="77"/>
    </location>
</feature>
<accession>A0A6A5XX14</accession>
<evidence type="ECO:0008006" key="4">
    <source>
        <dbReference type="Google" id="ProtNLM"/>
    </source>
</evidence>
<dbReference type="GeneID" id="54289234"/>